<accession>A0A7S4ENI6</accession>
<feature type="region of interest" description="Disordered" evidence="3">
    <location>
        <begin position="226"/>
        <end position="248"/>
    </location>
</feature>
<dbReference type="InterPro" id="IPR019734">
    <property type="entry name" value="TPR_rpt"/>
</dbReference>
<evidence type="ECO:0000256" key="3">
    <source>
        <dbReference type="SAM" id="MobiDB-lite"/>
    </source>
</evidence>
<keyword evidence="2" id="KW-0802">TPR repeat</keyword>
<dbReference type="AlphaFoldDB" id="A0A7S4ENI6"/>
<dbReference type="PANTHER" id="PTHR45641:SF19">
    <property type="entry name" value="NEPHROCYSTIN-3"/>
    <property type="match status" value="1"/>
</dbReference>
<keyword evidence="1" id="KW-0677">Repeat</keyword>
<dbReference type="InterPro" id="IPR011990">
    <property type="entry name" value="TPR-like_helical_dom_sf"/>
</dbReference>
<organism evidence="4">
    <name type="scientific">Pseudo-nitzschia australis</name>
    <dbReference type="NCBI Taxonomy" id="44445"/>
    <lineage>
        <taxon>Eukaryota</taxon>
        <taxon>Sar</taxon>
        <taxon>Stramenopiles</taxon>
        <taxon>Ochrophyta</taxon>
        <taxon>Bacillariophyta</taxon>
        <taxon>Bacillariophyceae</taxon>
        <taxon>Bacillariophycidae</taxon>
        <taxon>Bacillariales</taxon>
        <taxon>Bacillariaceae</taxon>
        <taxon>Pseudo-nitzschia</taxon>
    </lineage>
</organism>
<feature type="region of interest" description="Disordered" evidence="3">
    <location>
        <begin position="44"/>
        <end position="70"/>
    </location>
</feature>
<dbReference type="SUPFAM" id="SSF48452">
    <property type="entry name" value="TPR-like"/>
    <property type="match status" value="2"/>
</dbReference>
<proteinExistence type="predicted"/>
<evidence type="ECO:0000256" key="1">
    <source>
        <dbReference type="ARBA" id="ARBA00022737"/>
    </source>
</evidence>
<dbReference type="Pfam" id="PF13424">
    <property type="entry name" value="TPR_12"/>
    <property type="match status" value="2"/>
</dbReference>
<name>A0A7S4ENI6_9STRA</name>
<feature type="compositionally biased region" description="Low complexity" evidence="3">
    <location>
        <begin position="44"/>
        <end position="61"/>
    </location>
</feature>
<dbReference type="EMBL" id="HBIX01027648">
    <property type="protein sequence ID" value="CAE0725930.1"/>
    <property type="molecule type" value="Transcribed_RNA"/>
</dbReference>
<evidence type="ECO:0000256" key="2">
    <source>
        <dbReference type="ARBA" id="ARBA00022803"/>
    </source>
</evidence>
<dbReference type="Gene3D" id="1.25.40.10">
    <property type="entry name" value="Tetratricopeptide repeat domain"/>
    <property type="match status" value="2"/>
</dbReference>
<dbReference type="SMART" id="SM00028">
    <property type="entry name" value="TPR"/>
    <property type="match status" value="5"/>
</dbReference>
<gene>
    <name evidence="4" type="ORF">PAUS00366_LOCUS18687</name>
</gene>
<protein>
    <recommendedName>
        <fullName evidence="5">MalT-like TPR region domain-containing protein</fullName>
    </recommendedName>
</protein>
<sequence length="598" mass="66836">MSVMTIPVLSLNITTAASSSTTSRRLLLRSACHLQLYCTATASTSPTTASTSASTTTTASPNFTRGSSLQTTSTIYDGNERRIFHDHAKHPATLRNYCSSRSLAAATPSSSSSSSISSSLHFCKPLFGHDRRRSLSESLPRSLSQLHRYYGNISGQNLNIQLNSVENENDTESTIDIIDGIHLPFFGKQQSKLPASSSSILKQDDDELSTEELRLKKALNDYIRNHQQKQQQQQYRNTTKEETSTTISTSTTYNYDESFEDYDDEKERTRFRLENLQRAYMDLEYWEEALQIEAFKCHVYFAEDTDEYADSIHAQGKFYLRQQSFADSKRLYEEALDYFERTDNSVQQGHVLISLAGWYFFRNQLDEALDCLQRSESVLDSNPNPALLYKCLDNQGLIYRLWGEFHVALDKYQQALQVVLVDDTETRLALKLHVADMHLALDESHEALAVFQELLIELASSATTAESDNNNNNSEQQSVNNLGMRGVLLHNIATIHADLGEHDLALAEFREALAAKQSSAGGESNPEVAKTLNSLGALHAGAFGEKHVALEYFQQALLIARIHADVGDGENPANDPDVANALQNISVIEQELAGKRES</sequence>
<evidence type="ECO:0000313" key="4">
    <source>
        <dbReference type="EMBL" id="CAE0725930.1"/>
    </source>
</evidence>
<evidence type="ECO:0008006" key="5">
    <source>
        <dbReference type="Google" id="ProtNLM"/>
    </source>
</evidence>
<reference evidence="4" key="1">
    <citation type="submission" date="2021-01" db="EMBL/GenBank/DDBJ databases">
        <authorList>
            <person name="Corre E."/>
            <person name="Pelletier E."/>
            <person name="Niang G."/>
            <person name="Scheremetjew M."/>
            <person name="Finn R."/>
            <person name="Kale V."/>
            <person name="Holt S."/>
            <person name="Cochrane G."/>
            <person name="Meng A."/>
            <person name="Brown T."/>
            <person name="Cohen L."/>
        </authorList>
    </citation>
    <scope>NUCLEOTIDE SEQUENCE</scope>
    <source>
        <strain evidence="4">10249 10 AB</strain>
    </source>
</reference>
<dbReference type="PANTHER" id="PTHR45641">
    <property type="entry name" value="TETRATRICOPEPTIDE REPEAT PROTEIN (AFU_ORTHOLOGUE AFUA_6G03870)"/>
    <property type="match status" value="1"/>
</dbReference>